<dbReference type="SMART" id="SM00066">
    <property type="entry name" value="GAL4"/>
    <property type="match status" value="1"/>
</dbReference>
<dbReference type="GO" id="GO:0000981">
    <property type="term" value="F:DNA-binding transcription factor activity, RNA polymerase II-specific"/>
    <property type="evidence" value="ECO:0007669"/>
    <property type="project" value="InterPro"/>
</dbReference>
<keyword evidence="4" id="KW-0238">DNA-binding</keyword>
<dbReference type="InterPro" id="IPR021858">
    <property type="entry name" value="Fun_TF"/>
</dbReference>
<dbReference type="CDD" id="cd00067">
    <property type="entry name" value="GAL4"/>
    <property type="match status" value="1"/>
</dbReference>
<dbReference type="PANTHER" id="PTHR36206">
    <property type="entry name" value="ASPERCRYPTIN BIOSYNTHESIS CLUSTER-SPECIFIC TRANSCRIPTION REGULATOR ATNN-RELATED"/>
    <property type="match status" value="1"/>
</dbReference>
<reference evidence="8 9" key="1">
    <citation type="submission" date="2015-04" db="EMBL/GenBank/DDBJ databases">
        <title>The draft genome sequence of Fusarium langsethiae, a T-2/HT-2 mycotoxin producer.</title>
        <authorList>
            <person name="Lysoe E."/>
            <person name="Divon H.H."/>
            <person name="Terzi V."/>
            <person name="Orru L."/>
            <person name="Lamontanara A."/>
            <person name="Kolseth A.-K."/>
            <person name="Frandsen R.J."/>
            <person name="Nielsen K."/>
            <person name="Thrane U."/>
        </authorList>
    </citation>
    <scope>NUCLEOTIDE SEQUENCE [LARGE SCALE GENOMIC DNA]</scope>
    <source>
        <strain evidence="8 9">Fl201059</strain>
    </source>
</reference>
<dbReference type="AlphaFoldDB" id="A0A0M9ELY6"/>
<dbReference type="GO" id="GO:0008270">
    <property type="term" value="F:zinc ion binding"/>
    <property type="evidence" value="ECO:0007669"/>
    <property type="project" value="InterPro"/>
</dbReference>
<keyword evidence="5" id="KW-0804">Transcription</keyword>
<feature type="domain" description="Zn(2)-C6 fungal-type" evidence="7">
    <location>
        <begin position="23"/>
        <end position="51"/>
    </location>
</feature>
<sequence>MPETETRMGSQRLRAFSHKSRAGCITCKKRRKKCDETKPTCKRCIAGGFVCDGYASTRPKKWQPSCAPLRILAAKNDRIVCSSTTLFVPPPAALLSPGDSLEAYCYTHFFTNTIYDLEVSVSLDKDFWQRCFQGLSQNVSCVRHAVMSLGAMHWHFTACNQNTPSDLDGFTLRHYNEAIADLLRDKISPNDTATDLVTVLTCCVLFALTESLRGNFGEAIRHIKSGTELIANHRPSVYLPNRDIEELATIFHVIGGQIGLFSEDRLFADITQFLVPKQKYSRPAGKLRDLDEAEAVMNTFDDIVGYISWDLDEDGDDDDDNSESCKQWEALQQRLQAWGHQFKAITQDLVNSGDYERNWERIANLKIQYKLWELLLDENEEETTQIEVADCNILLDNLGRLWNKSSRPFYGLKTDLTTALYQLYVFCPNQAVRRRIICMLRSRRRREILWDSFELANLLETDMAKCAAGIETEKWPTIGPSPNEGALIVFRT</sequence>
<keyword evidence="9" id="KW-1185">Reference proteome</keyword>
<proteinExistence type="predicted"/>
<dbReference type="Pfam" id="PF00172">
    <property type="entry name" value="Zn_clus"/>
    <property type="match status" value="1"/>
</dbReference>
<comment type="caution">
    <text evidence="8">The sequence shown here is derived from an EMBL/GenBank/DDBJ whole genome shotgun (WGS) entry which is preliminary data.</text>
</comment>
<evidence type="ECO:0000256" key="6">
    <source>
        <dbReference type="ARBA" id="ARBA00023242"/>
    </source>
</evidence>
<dbReference type="Pfam" id="PF11951">
    <property type="entry name" value="Fungal_trans_2"/>
    <property type="match status" value="1"/>
</dbReference>
<keyword evidence="2" id="KW-0862">Zinc</keyword>
<protein>
    <recommendedName>
        <fullName evidence="7">Zn(2)-C6 fungal-type domain-containing protein</fullName>
    </recommendedName>
</protein>
<keyword evidence="6" id="KW-0539">Nucleus</keyword>
<dbReference type="PROSITE" id="PS00463">
    <property type="entry name" value="ZN2_CY6_FUNGAL_1"/>
    <property type="match status" value="1"/>
</dbReference>
<dbReference type="PANTHER" id="PTHR36206:SF12">
    <property type="entry name" value="ASPERCRYPTIN BIOSYNTHESIS CLUSTER-SPECIFIC TRANSCRIPTION REGULATOR ATNN-RELATED"/>
    <property type="match status" value="1"/>
</dbReference>
<evidence type="ECO:0000256" key="4">
    <source>
        <dbReference type="ARBA" id="ARBA00023125"/>
    </source>
</evidence>
<evidence type="ECO:0000313" key="9">
    <source>
        <dbReference type="Proteomes" id="UP000037904"/>
    </source>
</evidence>
<organism evidence="8 9">
    <name type="scientific">Fusarium langsethiae</name>
    <dbReference type="NCBI Taxonomy" id="179993"/>
    <lineage>
        <taxon>Eukaryota</taxon>
        <taxon>Fungi</taxon>
        <taxon>Dikarya</taxon>
        <taxon>Ascomycota</taxon>
        <taxon>Pezizomycotina</taxon>
        <taxon>Sordariomycetes</taxon>
        <taxon>Hypocreomycetidae</taxon>
        <taxon>Hypocreales</taxon>
        <taxon>Nectriaceae</taxon>
        <taxon>Fusarium</taxon>
    </lineage>
</organism>
<evidence type="ECO:0000256" key="1">
    <source>
        <dbReference type="ARBA" id="ARBA00022723"/>
    </source>
</evidence>
<dbReference type="InterPro" id="IPR036864">
    <property type="entry name" value="Zn2-C6_fun-type_DNA-bd_sf"/>
</dbReference>
<evidence type="ECO:0000256" key="2">
    <source>
        <dbReference type="ARBA" id="ARBA00022833"/>
    </source>
</evidence>
<dbReference type="InterPro" id="IPR052360">
    <property type="entry name" value="Transcr_Regulatory_Proteins"/>
</dbReference>
<dbReference type="InterPro" id="IPR001138">
    <property type="entry name" value="Zn2Cys6_DnaBD"/>
</dbReference>
<keyword evidence="1" id="KW-0479">Metal-binding</keyword>
<dbReference type="EMBL" id="JXCE01000913">
    <property type="protein sequence ID" value="KPA35759.1"/>
    <property type="molecule type" value="Genomic_DNA"/>
</dbReference>
<evidence type="ECO:0000259" key="7">
    <source>
        <dbReference type="PROSITE" id="PS50048"/>
    </source>
</evidence>
<dbReference type="Gene3D" id="4.10.240.10">
    <property type="entry name" value="Zn(2)-C6 fungal-type DNA-binding domain"/>
    <property type="match status" value="1"/>
</dbReference>
<name>A0A0M9ELY6_FUSLA</name>
<keyword evidence="3" id="KW-0805">Transcription regulation</keyword>
<dbReference type="SUPFAM" id="SSF57701">
    <property type="entry name" value="Zn2/Cys6 DNA-binding domain"/>
    <property type="match status" value="1"/>
</dbReference>
<dbReference type="GO" id="GO:0003677">
    <property type="term" value="F:DNA binding"/>
    <property type="evidence" value="ECO:0007669"/>
    <property type="project" value="UniProtKB-KW"/>
</dbReference>
<evidence type="ECO:0000313" key="8">
    <source>
        <dbReference type="EMBL" id="KPA35759.1"/>
    </source>
</evidence>
<accession>A0A0M9ELY6</accession>
<dbReference type="Proteomes" id="UP000037904">
    <property type="component" value="Unassembled WGS sequence"/>
</dbReference>
<evidence type="ECO:0000256" key="5">
    <source>
        <dbReference type="ARBA" id="ARBA00023163"/>
    </source>
</evidence>
<evidence type="ECO:0000256" key="3">
    <source>
        <dbReference type="ARBA" id="ARBA00023015"/>
    </source>
</evidence>
<gene>
    <name evidence="8" type="ORF">FLAG1_11523</name>
</gene>
<dbReference type="PROSITE" id="PS50048">
    <property type="entry name" value="ZN2_CY6_FUNGAL_2"/>
    <property type="match status" value="1"/>
</dbReference>